<dbReference type="PANTHER" id="PTHR30007">
    <property type="entry name" value="PHP DOMAIN PROTEIN"/>
    <property type="match status" value="1"/>
</dbReference>
<evidence type="ECO:0000259" key="1">
    <source>
        <dbReference type="Pfam" id="PF01609"/>
    </source>
</evidence>
<dbReference type="Proteomes" id="UP000763641">
    <property type="component" value="Unassembled WGS sequence"/>
</dbReference>
<dbReference type="PANTHER" id="PTHR30007:SF1">
    <property type="entry name" value="BLR1914 PROTEIN"/>
    <property type="match status" value="1"/>
</dbReference>
<dbReference type="InterPro" id="IPR002559">
    <property type="entry name" value="Transposase_11"/>
</dbReference>
<feature type="domain" description="Transposase IS4-like" evidence="1">
    <location>
        <begin position="91"/>
        <end position="246"/>
    </location>
</feature>
<keyword evidence="4" id="KW-1185">Reference proteome</keyword>
<sequence length="250" mass="28392">MKRYELSEAQWSRVAALVPGKVADPGRTGVDNRLFVNGCVWVLRSGAHWCDLPERYGKWKTVHQRFSRWCHAAVWERVIEALTTDGNNQDLMIDSTIVRAHQQAPTGKGGYKDQALGRSRGGLTTKIHMFATTFGRLLRFRIMPGQASDIVSASALLEGRQAKAVLADKAYDGNDLRARIAAMKAEAVIPSKRNRKISIPHDVGAYKHRNQIERCFGRLKHFHRFATRYDRRTVHFTGFVHLVAAMIWLR</sequence>
<comment type="caution">
    <text evidence="3">The sequence shown here is derived from an EMBL/GenBank/DDBJ whole genome shotgun (WGS) entry which is preliminary data.</text>
</comment>
<name>A0ABS2D920_9SPHN</name>
<dbReference type="InterPro" id="IPR025161">
    <property type="entry name" value="IS402-like_dom"/>
</dbReference>
<dbReference type="Pfam" id="PF13340">
    <property type="entry name" value="DUF4096"/>
    <property type="match status" value="1"/>
</dbReference>
<feature type="domain" description="Insertion element IS402-like" evidence="2">
    <location>
        <begin position="6"/>
        <end position="78"/>
    </location>
</feature>
<evidence type="ECO:0000313" key="4">
    <source>
        <dbReference type="Proteomes" id="UP000763641"/>
    </source>
</evidence>
<evidence type="ECO:0000313" key="3">
    <source>
        <dbReference type="EMBL" id="MBM6577023.1"/>
    </source>
</evidence>
<dbReference type="EMBL" id="JAFEMC010000003">
    <property type="protein sequence ID" value="MBM6577023.1"/>
    <property type="molecule type" value="Genomic_DNA"/>
</dbReference>
<dbReference type="RefSeq" id="WP_204199460.1">
    <property type="nucleotide sequence ID" value="NZ_JAFEMC010000003.1"/>
</dbReference>
<reference evidence="3 4" key="1">
    <citation type="submission" date="2020-12" db="EMBL/GenBank/DDBJ databases">
        <title>Sphingomonas sp.</title>
        <authorList>
            <person name="Kim M.K."/>
        </authorList>
    </citation>
    <scope>NUCLEOTIDE SEQUENCE [LARGE SCALE GENOMIC DNA]</scope>
    <source>
        <strain evidence="3 4">BT552</strain>
    </source>
</reference>
<gene>
    <name evidence="3" type="ORF">ILT43_11610</name>
</gene>
<proteinExistence type="predicted"/>
<dbReference type="Pfam" id="PF01609">
    <property type="entry name" value="DDE_Tnp_1"/>
    <property type="match status" value="1"/>
</dbReference>
<accession>A0ABS2D920</accession>
<dbReference type="NCBIfam" id="NF033580">
    <property type="entry name" value="transpos_IS5_3"/>
    <property type="match status" value="1"/>
</dbReference>
<organism evidence="3 4">
    <name type="scientific">Sphingomonas longa</name>
    <dbReference type="NCBI Taxonomy" id="2778730"/>
    <lineage>
        <taxon>Bacteria</taxon>
        <taxon>Pseudomonadati</taxon>
        <taxon>Pseudomonadota</taxon>
        <taxon>Alphaproteobacteria</taxon>
        <taxon>Sphingomonadales</taxon>
        <taxon>Sphingomonadaceae</taxon>
        <taxon>Sphingomonas</taxon>
    </lineage>
</organism>
<protein>
    <submittedName>
        <fullName evidence="3">IS5 family transposase</fullName>
    </submittedName>
</protein>
<evidence type="ECO:0000259" key="2">
    <source>
        <dbReference type="Pfam" id="PF13340"/>
    </source>
</evidence>